<accession>A0A0B7FXN6</accession>
<evidence type="ECO:0000313" key="2">
    <source>
        <dbReference type="EMBL" id="CEL62706.1"/>
    </source>
</evidence>
<feature type="chain" id="PRO_5002116104" evidence="1">
    <location>
        <begin position="20"/>
        <end position="165"/>
    </location>
</feature>
<feature type="signal peptide" evidence="1">
    <location>
        <begin position="1"/>
        <end position="19"/>
    </location>
</feature>
<evidence type="ECO:0000313" key="3">
    <source>
        <dbReference type="Proteomes" id="UP000059188"/>
    </source>
</evidence>
<dbReference type="AlphaFoldDB" id="A0A0B7FXN6"/>
<name>A0A0B7FXN6_THACB</name>
<reference evidence="2 3" key="1">
    <citation type="submission" date="2014-11" db="EMBL/GenBank/DDBJ databases">
        <authorList>
            <person name="Wibberg Daniel"/>
        </authorList>
    </citation>
    <scope>NUCLEOTIDE SEQUENCE [LARGE SCALE GENOMIC DNA]</scope>
    <source>
        <strain evidence="2">Rhizoctonia solani AG1-IB 7/3/14</strain>
    </source>
</reference>
<keyword evidence="3" id="KW-1185">Reference proteome</keyword>
<dbReference type="STRING" id="1108050.A0A0B7FXN6"/>
<keyword evidence="1" id="KW-0732">Signal</keyword>
<dbReference type="EMBL" id="LN679106">
    <property type="protein sequence ID" value="CEL62706.1"/>
    <property type="molecule type" value="Genomic_DNA"/>
</dbReference>
<evidence type="ECO:0000256" key="1">
    <source>
        <dbReference type="SAM" id="SignalP"/>
    </source>
</evidence>
<dbReference type="Proteomes" id="UP000059188">
    <property type="component" value="Unassembled WGS sequence"/>
</dbReference>
<proteinExistence type="predicted"/>
<gene>
    <name evidence="2" type="ORF">RSOLAG1IB_05062</name>
</gene>
<organism evidence="2 3">
    <name type="scientific">Thanatephorus cucumeris (strain AG1-IB / isolate 7/3/14)</name>
    <name type="common">Lettuce bottom rot fungus</name>
    <name type="synonym">Rhizoctonia solani</name>
    <dbReference type="NCBI Taxonomy" id="1108050"/>
    <lineage>
        <taxon>Eukaryota</taxon>
        <taxon>Fungi</taxon>
        <taxon>Dikarya</taxon>
        <taxon>Basidiomycota</taxon>
        <taxon>Agaricomycotina</taxon>
        <taxon>Agaricomycetes</taxon>
        <taxon>Cantharellales</taxon>
        <taxon>Ceratobasidiaceae</taxon>
        <taxon>Rhizoctonia</taxon>
        <taxon>Rhizoctonia solani AG-1</taxon>
    </lineage>
</organism>
<sequence>MAHLALVAIKFALIDSTSGYATLQNTVPNFLHLTAADPSLFDEQPHGNLVISFPRILIAPRHELTQFGLYDVTSAFLLGLPPLAEYGHDGECDSEMYKFEWIDGIPVALLQVISQVNSWRAGSRVRLDDWRMLEQRVLAWKSPYSMLDEASAPKSCVERAIVQEA</sequence>
<protein>
    <submittedName>
        <fullName evidence="2">Uncharacterized protein</fullName>
    </submittedName>
</protein>